<gene>
    <name evidence="3" type="ORF">TWF718_007080</name>
</gene>
<feature type="transmembrane region" description="Helical" evidence="2">
    <location>
        <begin position="256"/>
        <end position="272"/>
    </location>
</feature>
<dbReference type="AlphaFoldDB" id="A0AAN8N6D0"/>
<feature type="transmembrane region" description="Helical" evidence="2">
    <location>
        <begin position="44"/>
        <end position="62"/>
    </location>
</feature>
<keyword evidence="2" id="KW-0812">Transmembrane</keyword>
<reference evidence="3 4" key="1">
    <citation type="submission" date="2019-10" db="EMBL/GenBank/DDBJ databases">
        <authorList>
            <person name="Palmer J.M."/>
        </authorList>
    </citation>
    <scope>NUCLEOTIDE SEQUENCE [LARGE SCALE GENOMIC DNA]</scope>
    <source>
        <strain evidence="3 4">TWF718</strain>
    </source>
</reference>
<evidence type="ECO:0000313" key="3">
    <source>
        <dbReference type="EMBL" id="KAK6345151.1"/>
    </source>
</evidence>
<feature type="compositionally biased region" description="Basic and acidic residues" evidence="1">
    <location>
        <begin position="340"/>
        <end position="362"/>
    </location>
</feature>
<keyword evidence="2" id="KW-1133">Transmembrane helix</keyword>
<evidence type="ECO:0000256" key="1">
    <source>
        <dbReference type="SAM" id="MobiDB-lite"/>
    </source>
</evidence>
<feature type="compositionally biased region" description="Basic and acidic residues" evidence="1">
    <location>
        <begin position="399"/>
        <end position="412"/>
    </location>
</feature>
<name>A0AAN8N6D0_9PEZI</name>
<sequence length="412" mass="47657">MPEWKEGFIESDLPLESNNIGSYPPSPSNFQNTLQILTSPFRNIYFWIWLVYSFWSNGFKRLDTVILPQPFSQLYNFLLGSTELAVAIKAKVFSIINGNATLSWLFFFFGPDIFPGGRKLFESLQYYDDWIEAYKLVLLLLPELRRLIKRVLYSCLQLVNLILKAIFIIRVRAQLQGLGVPYRRTTHLLVDYSLLLPLNHTTNMEPKSGKAVDAGLYTYQERKRSAGMPWALMVWIFIAIFSSAMLMLAILFAWDLSFFALPWCFFSISYYFRGARKRRVSKSGSLNELSGAGRDHVWAVGWMNGYREGQIQYRQKLYELVGAKGGREGEDQNYDDDQEDDKRNDQGYKLVDEGHEGEKSDYSHYNFRKQRYNGSLKPNIPDPRPPPRGLTLTDAALSRTDRALWEGDRTGE</sequence>
<accession>A0AAN8N6D0</accession>
<dbReference type="EMBL" id="JAVHNR010000004">
    <property type="protein sequence ID" value="KAK6345151.1"/>
    <property type="molecule type" value="Genomic_DNA"/>
</dbReference>
<dbReference type="Proteomes" id="UP001313282">
    <property type="component" value="Unassembled WGS sequence"/>
</dbReference>
<evidence type="ECO:0000256" key="2">
    <source>
        <dbReference type="SAM" id="Phobius"/>
    </source>
</evidence>
<organism evidence="3 4">
    <name type="scientific">Orbilia javanica</name>
    <dbReference type="NCBI Taxonomy" id="47235"/>
    <lineage>
        <taxon>Eukaryota</taxon>
        <taxon>Fungi</taxon>
        <taxon>Dikarya</taxon>
        <taxon>Ascomycota</taxon>
        <taxon>Pezizomycotina</taxon>
        <taxon>Orbiliomycetes</taxon>
        <taxon>Orbiliales</taxon>
        <taxon>Orbiliaceae</taxon>
        <taxon>Orbilia</taxon>
    </lineage>
</organism>
<keyword evidence="2" id="KW-0472">Membrane</keyword>
<feature type="transmembrane region" description="Helical" evidence="2">
    <location>
        <begin position="230"/>
        <end position="250"/>
    </location>
</feature>
<keyword evidence="4" id="KW-1185">Reference proteome</keyword>
<proteinExistence type="predicted"/>
<comment type="caution">
    <text evidence="3">The sequence shown here is derived from an EMBL/GenBank/DDBJ whole genome shotgun (WGS) entry which is preliminary data.</text>
</comment>
<protein>
    <submittedName>
        <fullName evidence="3">Uncharacterized protein</fullName>
    </submittedName>
</protein>
<evidence type="ECO:0000313" key="4">
    <source>
        <dbReference type="Proteomes" id="UP001313282"/>
    </source>
</evidence>
<feature type="region of interest" description="Disordered" evidence="1">
    <location>
        <begin position="327"/>
        <end position="412"/>
    </location>
</feature>